<evidence type="ECO:0000256" key="5">
    <source>
        <dbReference type="ARBA" id="ARBA00023163"/>
    </source>
</evidence>
<dbReference type="GO" id="GO:0016987">
    <property type="term" value="F:sigma factor activity"/>
    <property type="evidence" value="ECO:0007669"/>
    <property type="project" value="UniProtKB-KW"/>
</dbReference>
<dbReference type="AlphaFoldDB" id="A0A1H6JR60"/>
<dbReference type="OrthoDB" id="9808901at2"/>
<dbReference type="NCBIfam" id="TIGR02937">
    <property type="entry name" value="sigma70-ECF"/>
    <property type="match status" value="1"/>
</dbReference>
<evidence type="ECO:0000259" key="7">
    <source>
        <dbReference type="Pfam" id="PF04545"/>
    </source>
</evidence>
<dbReference type="EMBL" id="FNWV01000006">
    <property type="protein sequence ID" value="SEH64964.1"/>
    <property type="molecule type" value="Genomic_DNA"/>
</dbReference>
<reference evidence="8 9" key="1">
    <citation type="submission" date="2016-10" db="EMBL/GenBank/DDBJ databases">
        <authorList>
            <person name="de Groot N.N."/>
        </authorList>
    </citation>
    <scope>NUCLEOTIDE SEQUENCE [LARGE SCALE GENOMIC DNA]</scope>
    <source>
        <strain evidence="8 9">YAD2003</strain>
    </source>
</reference>
<feature type="domain" description="RNA polymerase sigma-70 region 2" evidence="6">
    <location>
        <begin position="32"/>
        <end position="86"/>
    </location>
</feature>
<accession>A0A1H6JR60</accession>
<dbReference type="Proteomes" id="UP000183190">
    <property type="component" value="Unassembled WGS sequence"/>
</dbReference>
<sequence>MEDKHIIDLYWQKDQAAIKESDAKYGAYCSTIADNILHSQEDTEECVNDTWLRAWNAIPPEKPKRLSVFFGRITRNLAIDRYRRDRAQKYGGGQTALCLDELGECIGEESTIEDRLALRELINSFLSALPEKNRNIFLLRYWYMMPVADIANRYSISEGAVKMILQRVRDKLREHLRKEGAGI</sequence>
<evidence type="ECO:0000313" key="9">
    <source>
        <dbReference type="Proteomes" id="UP000183190"/>
    </source>
</evidence>
<dbReference type="InterPro" id="IPR039425">
    <property type="entry name" value="RNA_pol_sigma-70-like"/>
</dbReference>
<evidence type="ECO:0000259" key="6">
    <source>
        <dbReference type="Pfam" id="PF04542"/>
    </source>
</evidence>
<dbReference type="Gene3D" id="1.10.1740.10">
    <property type="match status" value="1"/>
</dbReference>
<name>A0A1H6JR60_RUMFL</name>
<evidence type="ECO:0000256" key="1">
    <source>
        <dbReference type="ARBA" id="ARBA00010641"/>
    </source>
</evidence>
<keyword evidence="3" id="KW-0731">Sigma factor</keyword>
<dbReference type="InterPro" id="IPR013325">
    <property type="entry name" value="RNA_pol_sigma_r2"/>
</dbReference>
<organism evidence="8 9">
    <name type="scientific">Ruminococcus flavefaciens</name>
    <dbReference type="NCBI Taxonomy" id="1265"/>
    <lineage>
        <taxon>Bacteria</taxon>
        <taxon>Bacillati</taxon>
        <taxon>Bacillota</taxon>
        <taxon>Clostridia</taxon>
        <taxon>Eubacteriales</taxon>
        <taxon>Oscillospiraceae</taxon>
        <taxon>Ruminococcus</taxon>
    </lineage>
</organism>
<dbReference type="Pfam" id="PF04542">
    <property type="entry name" value="Sigma70_r2"/>
    <property type="match status" value="1"/>
</dbReference>
<dbReference type="PANTHER" id="PTHR43133:SF8">
    <property type="entry name" value="RNA POLYMERASE SIGMA FACTOR HI_1459-RELATED"/>
    <property type="match status" value="1"/>
</dbReference>
<dbReference type="InterPro" id="IPR013324">
    <property type="entry name" value="RNA_pol_sigma_r3/r4-like"/>
</dbReference>
<evidence type="ECO:0000256" key="2">
    <source>
        <dbReference type="ARBA" id="ARBA00023015"/>
    </source>
</evidence>
<comment type="similarity">
    <text evidence="1">Belongs to the sigma-70 factor family. ECF subfamily.</text>
</comment>
<keyword evidence="2" id="KW-0805">Transcription regulation</keyword>
<protein>
    <submittedName>
        <fullName evidence="8">RNA polymerase sigma-70 factor, ECF subfamily</fullName>
    </submittedName>
</protein>
<dbReference type="CDD" id="cd06171">
    <property type="entry name" value="Sigma70_r4"/>
    <property type="match status" value="1"/>
</dbReference>
<dbReference type="SUPFAM" id="SSF88659">
    <property type="entry name" value="Sigma3 and sigma4 domains of RNA polymerase sigma factors"/>
    <property type="match status" value="1"/>
</dbReference>
<dbReference type="SUPFAM" id="SSF88946">
    <property type="entry name" value="Sigma2 domain of RNA polymerase sigma factors"/>
    <property type="match status" value="1"/>
</dbReference>
<dbReference type="PANTHER" id="PTHR43133">
    <property type="entry name" value="RNA POLYMERASE ECF-TYPE SIGMA FACTO"/>
    <property type="match status" value="1"/>
</dbReference>
<keyword evidence="5" id="KW-0804">Transcription</keyword>
<proteinExistence type="inferred from homology"/>
<evidence type="ECO:0000256" key="4">
    <source>
        <dbReference type="ARBA" id="ARBA00023125"/>
    </source>
</evidence>
<dbReference type="Pfam" id="PF04545">
    <property type="entry name" value="Sigma70_r4"/>
    <property type="match status" value="1"/>
</dbReference>
<dbReference type="InterPro" id="IPR007630">
    <property type="entry name" value="RNA_pol_sigma70_r4"/>
</dbReference>
<dbReference type="RefSeq" id="WP_074716828.1">
    <property type="nucleotide sequence ID" value="NZ_FNWV01000006.1"/>
</dbReference>
<keyword evidence="4" id="KW-0238">DNA-binding</keyword>
<dbReference type="GO" id="GO:0003677">
    <property type="term" value="F:DNA binding"/>
    <property type="evidence" value="ECO:0007669"/>
    <property type="project" value="UniProtKB-KW"/>
</dbReference>
<feature type="domain" description="RNA polymerase sigma-70 region 4" evidence="7">
    <location>
        <begin position="126"/>
        <end position="174"/>
    </location>
</feature>
<dbReference type="GO" id="GO:0006352">
    <property type="term" value="P:DNA-templated transcription initiation"/>
    <property type="evidence" value="ECO:0007669"/>
    <property type="project" value="InterPro"/>
</dbReference>
<evidence type="ECO:0000256" key="3">
    <source>
        <dbReference type="ARBA" id="ARBA00023082"/>
    </source>
</evidence>
<evidence type="ECO:0000313" key="8">
    <source>
        <dbReference type="EMBL" id="SEH64964.1"/>
    </source>
</evidence>
<dbReference type="InterPro" id="IPR036388">
    <property type="entry name" value="WH-like_DNA-bd_sf"/>
</dbReference>
<gene>
    <name evidence="8" type="ORF">SAMN02910265_01930</name>
</gene>
<dbReference type="InterPro" id="IPR014284">
    <property type="entry name" value="RNA_pol_sigma-70_dom"/>
</dbReference>
<dbReference type="InterPro" id="IPR007627">
    <property type="entry name" value="RNA_pol_sigma70_r2"/>
</dbReference>
<dbReference type="Gene3D" id="1.10.10.10">
    <property type="entry name" value="Winged helix-like DNA-binding domain superfamily/Winged helix DNA-binding domain"/>
    <property type="match status" value="1"/>
</dbReference>